<reference evidence="3" key="1">
    <citation type="submission" date="2018-09" db="EMBL/GenBank/DDBJ databases">
        <authorList>
            <person name="Livingstone P.G."/>
            <person name="Whitworth D.E."/>
        </authorList>
    </citation>
    <scope>NUCLEOTIDE SEQUENCE [LARGE SCALE GENOMIC DNA]</scope>
    <source>
        <strain evidence="3">CA040B</strain>
    </source>
</reference>
<dbReference type="Gene3D" id="1.10.30.50">
    <property type="match status" value="1"/>
</dbReference>
<organism evidence="2 3">
    <name type="scientific">Corallococcus sicarius</name>
    <dbReference type="NCBI Taxonomy" id="2316726"/>
    <lineage>
        <taxon>Bacteria</taxon>
        <taxon>Pseudomonadati</taxon>
        <taxon>Myxococcota</taxon>
        <taxon>Myxococcia</taxon>
        <taxon>Myxococcales</taxon>
        <taxon>Cystobacterineae</taxon>
        <taxon>Myxococcaceae</taxon>
        <taxon>Corallococcus</taxon>
    </lineage>
</organism>
<dbReference type="Pfam" id="PF01844">
    <property type="entry name" value="HNH"/>
    <property type="match status" value="1"/>
</dbReference>
<protein>
    <submittedName>
        <fullName evidence="2">TIGR02646 family protein</fullName>
    </submittedName>
</protein>
<keyword evidence="3" id="KW-1185">Reference proteome</keyword>
<dbReference type="OrthoDB" id="5422822at2"/>
<dbReference type="InterPro" id="IPR003615">
    <property type="entry name" value="HNH_nuc"/>
</dbReference>
<dbReference type="AlphaFoldDB" id="A0A3A8MRV9"/>
<dbReference type="GO" id="GO:0004519">
    <property type="term" value="F:endonuclease activity"/>
    <property type="evidence" value="ECO:0007669"/>
    <property type="project" value="InterPro"/>
</dbReference>
<evidence type="ECO:0000313" key="2">
    <source>
        <dbReference type="EMBL" id="RKH29464.1"/>
    </source>
</evidence>
<dbReference type="CDD" id="cd00085">
    <property type="entry name" value="HNHc"/>
    <property type="match status" value="1"/>
</dbReference>
<evidence type="ECO:0000259" key="1">
    <source>
        <dbReference type="SMART" id="SM00507"/>
    </source>
</evidence>
<accession>A0A3A8MRV9</accession>
<comment type="caution">
    <text evidence="2">The sequence shown here is derived from an EMBL/GenBank/DDBJ whole genome shotgun (WGS) entry which is preliminary data.</text>
</comment>
<dbReference type="GO" id="GO:0003676">
    <property type="term" value="F:nucleic acid binding"/>
    <property type="evidence" value="ECO:0007669"/>
    <property type="project" value="InterPro"/>
</dbReference>
<dbReference type="InterPro" id="IPR013467">
    <property type="entry name" value="HNH78-like"/>
</dbReference>
<sequence>MIRVHRGRAPAALARNQKQWRKSLARAKTAEQRKLALRRYRHDDIKNALVAAFHGKCAYCESYIRHVDYGHIEHFRPQSKYPAKAFDWTNLLLACGVCNGSAHKGDAFPLKAHGGPLINPCAEEPAQHLSFEYDPVAQLASVRGRTPRGQTTETRLGLNRNDLRAYRSKQLKKLWFIAQRAGQDPEARRLLEEAASPSEPFSAFAAALRAAVASSSQADQD</sequence>
<feature type="domain" description="HNH nuclease" evidence="1">
    <location>
        <begin position="44"/>
        <end position="100"/>
    </location>
</feature>
<evidence type="ECO:0000313" key="3">
    <source>
        <dbReference type="Proteomes" id="UP000273405"/>
    </source>
</evidence>
<dbReference type="RefSeq" id="WP_120630329.1">
    <property type="nucleotide sequence ID" value="NZ_RAWG01000501.1"/>
</dbReference>
<dbReference type="NCBIfam" id="TIGR02646">
    <property type="entry name" value="retron system putative HNH endonuclease"/>
    <property type="match status" value="1"/>
</dbReference>
<dbReference type="GO" id="GO:0008270">
    <property type="term" value="F:zinc ion binding"/>
    <property type="evidence" value="ECO:0007669"/>
    <property type="project" value="InterPro"/>
</dbReference>
<dbReference type="SMART" id="SM00507">
    <property type="entry name" value="HNHc"/>
    <property type="match status" value="1"/>
</dbReference>
<proteinExistence type="predicted"/>
<dbReference type="InterPro" id="IPR002711">
    <property type="entry name" value="HNH"/>
</dbReference>
<dbReference type="Proteomes" id="UP000273405">
    <property type="component" value="Unassembled WGS sequence"/>
</dbReference>
<dbReference type="EMBL" id="RAWG01000501">
    <property type="protein sequence ID" value="RKH29464.1"/>
    <property type="molecule type" value="Genomic_DNA"/>
</dbReference>
<name>A0A3A8MRV9_9BACT</name>
<gene>
    <name evidence="2" type="ORF">D7X12_39615</name>
</gene>